<name>A0ABX0Z889_9ACTN</name>
<reference evidence="3 4" key="1">
    <citation type="submission" date="2020-03" db="EMBL/GenBank/DDBJ databases">
        <title>WGS of actinomycetes isolated from Thailand.</title>
        <authorList>
            <person name="Thawai C."/>
        </authorList>
    </citation>
    <scope>NUCLEOTIDE SEQUENCE [LARGE SCALE GENOMIC DNA]</scope>
    <source>
        <strain evidence="3 4">HSS6-12</strain>
    </source>
</reference>
<comment type="caution">
    <text evidence="3">The sequence shown here is derived from an EMBL/GenBank/DDBJ whole genome shotgun (WGS) entry which is preliminary data.</text>
</comment>
<dbReference type="RefSeq" id="WP_168002385.1">
    <property type="nucleotide sequence ID" value="NZ_JAATEO010000020.1"/>
</dbReference>
<evidence type="ECO:0000256" key="1">
    <source>
        <dbReference type="SAM" id="MobiDB-lite"/>
    </source>
</evidence>
<feature type="signal peptide" evidence="2">
    <location>
        <begin position="1"/>
        <end position="23"/>
    </location>
</feature>
<dbReference type="InterPro" id="IPR043856">
    <property type="entry name" value="DUF5818"/>
</dbReference>
<feature type="chain" id="PRO_5045735655" description="DUF5666 domain-containing protein" evidence="2">
    <location>
        <begin position="24"/>
        <end position="155"/>
    </location>
</feature>
<evidence type="ECO:0000256" key="2">
    <source>
        <dbReference type="SAM" id="SignalP"/>
    </source>
</evidence>
<sequence length="155" mass="15426">MRRASVLLTAVGLLCWLTACSSAPDTPEAGPSGPSPAGTPSPPPGPTATARPEPAGRESGTSGAPSAAPIPSGTGEVPGPLPFGARTLTGTVERVGECTMLLVGERRWALSGEEAAALRPGARVTVRGAIAPLPAGCGDREDIDQTVAVTRVEPA</sequence>
<dbReference type="PROSITE" id="PS51257">
    <property type="entry name" value="PROKAR_LIPOPROTEIN"/>
    <property type="match status" value="1"/>
</dbReference>
<dbReference type="Proteomes" id="UP000783871">
    <property type="component" value="Unassembled WGS sequence"/>
</dbReference>
<feature type="region of interest" description="Disordered" evidence="1">
    <location>
        <begin position="24"/>
        <end position="88"/>
    </location>
</feature>
<proteinExistence type="predicted"/>
<protein>
    <recommendedName>
        <fullName evidence="5">DUF5666 domain-containing protein</fullName>
    </recommendedName>
</protein>
<evidence type="ECO:0000313" key="4">
    <source>
        <dbReference type="Proteomes" id="UP000783871"/>
    </source>
</evidence>
<feature type="compositionally biased region" description="Pro residues" evidence="1">
    <location>
        <begin position="33"/>
        <end position="46"/>
    </location>
</feature>
<keyword evidence="4" id="KW-1185">Reference proteome</keyword>
<evidence type="ECO:0008006" key="5">
    <source>
        <dbReference type="Google" id="ProtNLM"/>
    </source>
</evidence>
<keyword evidence="2" id="KW-0732">Signal</keyword>
<evidence type="ECO:0000313" key="3">
    <source>
        <dbReference type="EMBL" id="NJP34037.1"/>
    </source>
</evidence>
<accession>A0ABX0Z889</accession>
<dbReference type="Pfam" id="PF19135">
    <property type="entry name" value="DUF5818"/>
    <property type="match status" value="1"/>
</dbReference>
<organism evidence="3 4">
    <name type="scientific">Micromonospora thermarum</name>
    <dbReference type="NCBI Taxonomy" id="2720024"/>
    <lineage>
        <taxon>Bacteria</taxon>
        <taxon>Bacillati</taxon>
        <taxon>Actinomycetota</taxon>
        <taxon>Actinomycetes</taxon>
        <taxon>Micromonosporales</taxon>
        <taxon>Micromonosporaceae</taxon>
        <taxon>Micromonospora</taxon>
    </lineage>
</organism>
<dbReference type="EMBL" id="JAATEO010000020">
    <property type="protein sequence ID" value="NJP34037.1"/>
    <property type="molecule type" value="Genomic_DNA"/>
</dbReference>
<gene>
    <name evidence="3" type="ORF">HCJ94_19120</name>
</gene>